<dbReference type="Pfam" id="PF13610">
    <property type="entry name" value="DDE_Tnp_IS240"/>
    <property type="match status" value="1"/>
</dbReference>
<sequence length="232" mass="27345">MRPISYKRHRFPADVIRHAVWLYFRFTLSFRDVEELLAQRGIEVSYETIRCWTLKFGRQFAHNLRRSRPRPTGRWHLDEMVVKIGGRRMFLWRAVDDEGEVLDMLVQERRNKAAALKLLRKLLKNYCVHPEAIVTDKLASYRAAARDLGLAGRHRPGGMRENNRAENSHLPIRRRERKQQKFKSKASAQRFLATHAAVYNVFNLQPHLIRRPTLRRFRAEAHRTWAAATAAA</sequence>
<keyword evidence="6" id="KW-1185">Reference proteome</keyword>
<reference evidence="5 6" key="1">
    <citation type="submission" date="2022-09" db="EMBL/GenBank/DDBJ databases">
        <title>New species of Phenylobacterium.</title>
        <authorList>
            <person name="Mieszkin S."/>
        </authorList>
    </citation>
    <scope>NUCLEOTIDE SEQUENCE [LARGE SCALE GENOMIC DNA]</scope>
    <source>
        <strain evidence="5 6">HK31-G</strain>
    </source>
</reference>
<dbReference type="InterPro" id="IPR052183">
    <property type="entry name" value="IS_Transposase"/>
</dbReference>
<dbReference type="PANTHER" id="PTHR35528:SF3">
    <property type="entry name" value="BLL1675 PROTEIN"/>
    <property type="match status" value="1"/>
</dbReference>
<evidence type="ECO:0000259" key="4">
    <source>
        <dbReference type="Pfam" id="PF13610"/>
    </source>
</evidence>
<comment type="caution">
    <text evidence="5">The sequence shown here is derived from an EMBL/GenBank/DDBJ whole genome shotgun (WGS) entry which is preliminary data.</text>
</comment>
<gene>
    <name evidence="5" type="ORF">OCL97_11505</name>
</gene>
<dbReference type="InterPro" id="IPR032874">
    <property type="entry name" value="DDE_dom"/>
</dbReference>
<evidence type="ECO:0000256" key="1">
    <source>
        <dbReference type="ARBA" id="ARBA00022578"/>
    </source>
</evidence>
<keyword evidence="3" id="KW-0233">DNA recombination</keyword>
<dbReference type="EMBL" id="JAOTJD010000019">
    <property type="protein sequence ID" value="MFD3264583.1"/>
    <property type="molecule type" value="Genomic_DNA"/>
</dbReference>
<dbReference type="InterPro" id="IPR047930">
    <property type="entry name" value="Transpos_IS6"/>
</dbReference>
<proteinExistence type="predicted"/>
<name>A0ABW6CUR6_9CAUL</name>
<evidence type="ECO:0000313" key="5">
    <source>
        <dbReference type="EMBL" id="MFD3264583.1"/>
    </source>
</evidence>
<dbReference type="PANTHER" id="PTHR35528">
    <property type="entry name" value="BLL1675 PROTEIN"/>
    <property type="match status" value="1"/>
</dbReference>
<evidence type="ECO:0000313" key="6">
    <source>
        <dbReference type="Proteomes" id="UP001598130"/>
    </source>
</evidence>
<organism evidence="5 6">
    <name type="scientific">Phenylobacterium ferrooxidans</name>
    <dbReference type="NCBI Taxonomy" id="2982689"/>
    <lineage>
        <taxon>Bacteria</taxon>
        <taxon>Pseudomonadati</taxon>
        <taxon>Pseudomonadota</taxon>
        <taxon>Alphaproteobacteria</taxon>
        <taxon>Caulobacterales</taxon>
        <taxon>Caulobacteraceae</taxon>
        <taxon>Phenylobacterium</taxon>
    </lineage>
</organism>
<keyword evidence="2" id="KW-0238">DNA-binding</keyword>
<evidence type="ECO:0000256" key="3">
    <source>
        <dbReference type="ARBA" id="ARBA00023172"/>
    </source>
</evidence>
<evidence type="ECO:0000256" key="2">
    <source>
        <dbReference type="ARBA" id="ARBA00023125"/>
    </source>
</evidence>
<dbReference type="NCBIfam" id="NF033587">
    <property type="entry name" value="transpos_IS6"/>
    <property type="match status" value="1"/>
</dbReference>
<dbReference type="RefSeq" id="WP_377370190.1">
    <property type="nucleotide sequence ID" value="NZ_JAOTJD010000019.1"/>
</dbReference>
<dbReference type="Proteomes" id="UP001598130">
    <property type="component" value="Unassembled WGS sequence"/>
</dbReference>
<accession>A0ABW6CUR6</accession>
<feature type="domain" description="DDE" evidence="4">
    <location>
        <begin position="74"/>
        <end position="202"/>
    </location>
</feature>
<keyword evidence="1" id="KW-0815">Transposition</keyword>
<protein>
    <submittedName>
        <fullName evidence="5">IS6 family transposase</fullName>
    </submittedName>
</protein>